<keyword evidence="10 15" id="KW-0464">Manganese</keyword>
<dbReference type="NCBIfam" id="TIGR01205">
    <property type="entry name" value="D_ala_D_alaTIGR"/>
    <property type="match status" value="1"/>
</dbReference>
<dbReference type="GO" id="GO:0008716">
    <property type="term" value="F:D-alanine-D-alanine ligase activity"/>
    <property type="evidence" value="ECO:0007669"/>
    <property type="project" value="UniProtKB-UniRule"/>
</dbReference>
<proteinExistence type="inferred from homology"/>
<keyword evidence="11 12" id="KW-0961">Cell wall biogenesis/degradation</keyword>
<dbReference type="GO" id="GO:0071555">
    <property type="term" value="P:cell wall organization"/>
    <property type="evidence" value="ECO:0007669"/>
    <property type="project" value="UniProtKB-KW"/>
</dbReference>
<comment type="function">
    <text evidence="12">Cell wall formation.</text>
</comment>
<accession>A0ABD6NTW2</accession>
<dbReference type="Gene3D" id="3.40.50.20">
    <property type="match status" value="1"/>
</dbReference>
<keyword evidence="12" id="KW-0963">Cytoplasm</keyword>
<dbReference type="GO" id="GO:0005737">
    <property type="term" value="C:cytoplasm"/>
    <property type="evidence" value="ECO:0007669"/>
    <property type="project" value="UniProtKB-SubCell"/>
</dbReference>
<feature type="active site" evidence="13">
    <location>
        <position position="196"/>
    </location>
</feature>
<evidence type="ECO:0000256" key="3">
    <source>
        <dbReference type="ARBA" id="ARBA00022598"/>
    </source>
</evidence>
<dbReference type="PROSITE" id="PS00843">
    <property type="entry name" value="DALA_DALA_LIGASE_1"/>
    <property type="match status" value="1"/>
</dbReference>
<feature type="binding site" evidence="14">
    <location>
        <begin position="226"/>
        <end position="233"/>
    </location>
    <ligand>
        <name>ATP</name>
        <dbReference type="ChEBI" id="CHEBI:30616"/>
    </ligand>
</feature>
<comment type="subcellular location">
    <subcellularLocation>
        <location evidence="12">Cytoplasm</location>
    </subcellularLocation>
</comment>
<evidence type="ECO:0000256" key="7">
    <source>
        <dbReference type="ARBA" id="ARBA00022842"/>
    </source>
</evidence>
<dbReference type="RefSeq" id="WP_067319676.1">
    <property type="nucleotide sequence ID" value="NZ_LZIT01000326.1"/>
</dbReference>
<evidence type="ECO:0000313" key="18">
    <source>
        <dbReference type="EMBL" id="OBG28238.1"/>
    </source>
</evidence>
<evidence type="ECO:0000256" key="13">
    <source>
        <dbReference type="PIRSR" id="PIRSR039102-1"/>
    </source>
</evidence>
<dbReference type="SUPFAM" id="SSF56059">
    <property type="entry name" value="Glutathione synthetase ATP-binding domain-like"/>
    <property type="match status" value="1"/>
</dbReference>
<dbReference type="GO" id="GO:0005524">
    <property type="term" value="F:ATP binding"/>
    <property type="evidence" value="ECO:0007669"/>
    <property type="project" value="UniProtKB-UniRule"/>
</dbReference>
<feature type="binding site" evidence="15">
    <location>
        <position position="314"/>
    </location>
    <ligand>
        <name>Mg(2+)</name>
        <dbReference type="ChEBI" id="CHEBI:18420"/>
        <label>1</label>
    </ligand>
</feature>
<evidence type="ECO:0000256" key="2">
    <source>
        <dbReference type="ARBA" id="ARBA00010871"/>
    </source>
</evidence>
<dbReference type="Gene3D" id="3.30.1490.20">
    <property type="entry name" value="ATP-grasp fold, A domain"/>
    <property type="match status" value="1"/>
</dbReference>
<evidence type="ECO:0000256" key="14">
    <source>
        <dbReference type="PIRSR" id="PIRSR039102-2"/>
    </source>
</evidence>
<evidence type="ECO:0000256" key="5">
    <source>
        <dbReference type="ARBA" id="ARBA00022741"/>
    </source>
</evidence>
<dbReference type="NCBIfam" id="NF002378">
    <property type="entry name" value="PRK01372.1"/>
    <property type="match status" value="1"/>
</dbReference>
<feature type="binding site" evidence="14">
    <location>
        <begin position="188"/>
        <end position="190"/>
    </location>
    <ligand>
        <name>ATP</name>
        <dbReference type="ChEBI" id="CHEBI:30616"/>
    </ligand>
</feature>
<evidence type="ECO:0000256" key="10">
    <source>
        <dbReference type="ARBA" id="ARBA00023211"/>
    </source>
</evidence>
<sequence length="369" mass="38997">MSASERVRVAVVFGGRSNEHAISCVSAGSILRNLDPRRFEVIAIGITPEGSWMLTDGDPDALAITNRQLPEVTAESGTALALPADPGRGGQLVSLQHGASEVLASVDVVFPVLHGAYGEDGTLQGLLELAGVPYVGAGVLASAAGMDKEFTKKLLVAEGLPVGPHAVLRPSRAALDLEERERLGLPVFVKPARGGSSIGVSRVTSWDELPAAVANARRHDPKVIVEAAISGRELECGVLEMPDGTVQASTLGEIRVAGVRGREDSFYDFATKYLDDAAELDVPAKVDDEIADAVRQLAVRAFRAIDCQGLARVDFFLTDDGPIVNEINTMPGFTTISMYPRMWAASGVDYPTLLATMVETALARGVGLR</sequence>
<organism evidence="18 19">
    <name type="scientific">Mycobacterium alsense</name>
    <dbReference type="NCBI Taxonomy" id="324058"/>
    <lineage>
        <taxon>Bacteria</taxon>
        <taxon>Bacillati</taxon>
        <taxon>Actinomycetota</taxon>
        <taxon>Actinomycetes</taxon>
        <taxon>Mycobacteriales</taxon>
        <taxon>Mycobacteriaceae</taxon>
        <taxon>Mycobacterium</taxon>
    </lineage>
</organism>
<keyword evidence="3 12" id="KW-0436">Ligase</keyword>
<keyword evidence="6 16" id="KW-0067">ATP-binding</keyword>
<dbReference type="Pfam" id="PF07478">
    <property type="entry name" value="Dala_Dala_lig_C"/>
    <property type="match status" value="1"/>
</dbReference>
<comment type="catalytic activity">
    <reaction evidence="12">
        <text>2 D-alanine + ATP = D-alanyl-D-alanine + ADP + phosphate + H(+)</text>
        <dbReference type="Rhea" id="RHEA:11224"/>
        <dbReference type="ChEBI" id="CHEBI:15378"/>
        <dbReference type="ChEBI" id="CHEBI:30616"/>
        <dbReference type="ChEBI" id="CHEBI:43474"/>
        <dbReference type="ChEBI" id="CHEBI:57416"/>
        <dbReference type="ChEBI" id="CHEBI:57822"/>
        <dbReference type="ChEBI" id="CHEBI:456216"/>
        <dbReference type="EC" id="6.3.2.4"/>
    </reaction>
</comment>
<keyword evidence="7 15" id="KW-0460">Magnesium</keyword>
<evidence type="ECO:0000256" key="12">
    <source>
        <dbReference type="HAMAP-Rule" id="MF_00047"/>
    </source>
</evidence>
<evidence type="ECO:0000313" key="19">
    <source>
        <dbReference type="Proteomes" id="UP000092086"/>
    </source>
</evidence>
<dbReference type="PANTHER" id="PTHR23132:SF25">
    <property type="entry name" value="D-ALANINE--D-ALANINE LIGASE A"/>
    <property type="match status" value="1"/>
</dbReference>
<dbReference type="EMBL" id="LZIT01000326">
    <property type="protein sequence ID" value="OBG28238.1"/>
    <property type="molecule type" value="Genomic_DNA"/>
</dbReference>
<feature type="binding site" evidence="15">
    <location>
        <position position="326"/>
    </location>
    <ligand>
        <name>Mg(2+)</name>
        <dbReference type="ChEBI" id="CHEBI:18420"/>
        <label>2</label>
    </ligand>
</feature>
<evidence type="ECO:0000256" key="15">
    <source>
        <dbReference type="PIRSR" id="PIRSR039102-3"/>
    </source>
</evidence>
<evidence type="ECO:0000256" key="4">
    <source>
        <dbReference type="ARBA" id="ARBA00022723"/>
    </source>
</evidence>
<dbReference type="HAMAP" id="MF_00047">
    <property type="entry name" value="Dala_Dala_lig"/>
    <property type="match status" value="1"/>
</dbReference>
<dbReference type="FunFam" id="3.30.470.20:FF:000008">
    <property type="entry name" value="D-alanine--D-alanine ligase"/>
    <property type="match status" value="1"/>
</dbReference>
<dbReference type="PIRSF" id="PIRSF039102">
    <property type="entry name" value="Ddl/VanB"/>
    <property type="match status" value="1"/>
</dbReference>
<comment type="similarity">
    <text evidence="2 12">Belongs to the D-alanine--D-alanine ligase family.</text>
</comment>
<dbReference type="InterPro" id="IPR011761">
    <property type="entry name" value="ATP-grasp"/>
</dbReference>
<keyword evidence="8 12" id="KW-0133">Cell shape</keyword>
<dbReference type="InterPro" id="IPR013815">
    <property type="entry name" value="ATP_grasp_subdomain_1"/>
</dbReference>
<evidence type="ECO:0000256" key="8">
    <source>
        <dbReference type="ARBA" id="ARBA00022960"/>
    </source>
</evidence>
<keyword evidence="4 15" id="KW-0479">Metal-binding</keyword>
<evidence type="ECO:0000256" key="16">
    <source>
        <dbReference type="PROSITE-ProRule" id="PRU00409"/>
    </source>
</evidence>
<name>A0ABD6NTW2_9MYCO</name>
<protein>
    <recommendedName>
        <fullName evidence="12">D-alanine--D-alanine ligase</fullName>
        <ecNumber evidence="12">6.3.2.4</ecNumber>
    </recommendedName>
    <alternativeName>
        <fullName evidence="12">D-Ala-D-Ala ligase</fullName>
    </alternativeName>
    <alternativeName>
        <fullName evidence="12">D-alanylalanine synthetase</fullName>
    </alternativeName>
</protein>
<dbReference type="AlphaFoldDB" id="A0ABD6NTW2"/>
<comment type="pathway">
    <text evidence="12">Cell wall biogenesis; peptidoglycan biosynthesis.</text>
</comment>
<dbReference type="PANTHER" id="PTHR23132">
    <property type="entry name" value="D-ALANINE--D-ALANINE LIGASE"/>
    <property type="match status" value="1"/>
</dbReference>
<evidence type="ECO:0000259" key="17">
    <source>
        <dbReference type="PROSITE" id="PS50975"/>
    </source>
</evidence>
<evidence type="ECO:0000256" key="9">
    <source>
        <dbReference type="ARBA" id="ARBA00022984"/>
    </source>
</evidence>
<dbReference type="GO" id="GO:0008360">
    <property type="term" value="P:regulation of cell shape"/>
    <property type="evidence" value="ECO:0007669"/>
    <property type="project" value="UniProtKB-KW"/>
</dbReference>
<dbReference type="InterPro" id="IPR005905">
    <property type="entry name" value="D_ala_D_ala"/>
</dbReference>
<comment type="cofactor">
    <cofactor evidence="1">
        <name>Mn(2+)</name>
        <dbReference type="ChEBI" id="CHEBI:29035"/>
    </cofactor>
</comment>
<dbReference type="Pfam" id="PF01820">
    <property type="entry name" value="Dala_Dala_lig_N"/>
    <property type="match status" value="1"/>
</dbReference>
<dbReference type="InterPro" id="IPR011095">
    <property type="entry name" value="Dala_Dala_lig_C"/>
</dbReference>
<feature type="active site" evidence="13">
    <location>
        <position position="19"/>
    </location>
</feature>
<evidence type="ECO:0000256" key="1">
    <source>
        <dbReference type="ARBA" id="ARBA00001936"/>
    </source>
</evidence>
<dbReference type="EC" id="6.3.2.4" evidence="12"/>
<dbReference type="Proteomes" id="UP000092086">
    <property type="component" value="Unassembled WGS sequence"/>
</dbReference>
<gene>
    <name evidence="12" type="primary">ddl</name>
    <name evidence="18" type="ORF">A5672_04200</name>
</gene>
<keyword evidence="5 14" id="KW-0547">Nucleotide-binding</keyword>
<dbReference type="PROSITE" id="PS50975">
    <property type="entry name" value="ATP_GRASP"/>
    <property type="match status" value="1"/>
</dbReference>
<feature type="binding site" evidence="14">
    <location>
        <begin position="325"/>
        <end position="326"/>
    </location>
    <ligand>
        <name>ATP</name>
        <dbReference type="ChEBI" id="CHEBI:30616"/>
    </ligand>
</feature>
<dbReference type="NCBIfam" id="NF002528">
    <property type="entry name" value="PRK01966.1-4"/>
    <property type="match status" value="1"/>
</dbReference>
<keyword evidence="9 12" id="KW-0573">Peptidoglycan synthesis</keyword>
<dbReference type="InterPro" id="IPR016185">
    <property type="entry name" value="PreATP-grasp_dom_sf"/>
</dbReference>
<feature type="active site" evidence="13">
    <location>
        <position position="337"/>
    </location>
</feature>
<dbReference type="PROSITE" id="PS00844">
    <property type="entry name" value="DALA_DALA_LIGASE_2"/>
    <property type="match status" value="1"/>
</dbReference>
<feature type="binding site" evidence="14">
    <location>
        <begin position="196"/>
        <end position="197"/>
    </location>
    <ligand>
        <name>ATP</name>
        <dbReference type="ChEBI" id="CHEBI:30616"/>
    </ligand>
</feature>
<dbReference type="GO" id="GO:0009252">
    <property type="term" value="P:peptidoglycan biosynthetic process"/>
    <property type="evidence" value="ECO:0007669"/>
    <property type="project" value="UniProtKB-UniRule"/>
</dbReference>
<evidence type="ECO:0000256" key="11">
    <source>
        <dbReference type="ARBA" id="ARBA00023316"/>
    </source>
</evidence>
<feature type="domain" description="ATP-grasp" evidence="17">
    <location>
        <begin position="152"/>
        <end position="359"/>
    </location>
</feature>
<feature type="binding site" evidence="14">
    <location>
        <position position="148"/>
    </location>
    <ligand>
        <name>ATP</name>
        <dbReference type="ChEBI" id="CHEBI:30616"/>
    </ligand>
</feature>
<feature type="binding site" evidence="15">
    <location>
        <position position="326"/>
    </location>
    <ligand>
        <name>Mg(2+)</name>
        <dbReference type="ChEBI" id="CHEBI:18420"/>
        <label>1</label>
    </ligand>
</feature>
<dbReference type="Gene3D" id="3.30.470.20">
    <property type="entry name" value="ATP-grasp fold, B domain"/>
    <property type="match status" value="1"/>
</dbReference>
<evidence type="ECO:0000256" key="6">
    <source>
        <dbReference type="ARBA" id="ARBA00022840"/>
    </source>
</evidence>
<reference evidence="18 19" key="1">
    <citation type="submission" date="2016-06" db="EMBL/GenBank/DDBJ databases">
        <authorList>
            <person name="Sutton G."/>
            <person name="Brinkac L."/>
            <person name="Sanka R."/>
            <person name="Adams M."/>
            <person name="Lau E."/>
            <person name="Sam S."/>
            <person name="Sreng N."/>
            <person name="Him V."/>
            <person name="Kerleguer A."/>
            <person name="Cheng S."/>
        </authorList>
    </citation>
    <scope>NUCLEOTIDE SEQUENCE [LARGE SCALE GENOMIC DNA]</scope>
    <source>
        <strain evidence="18 19">E2978</strain>
    </source>
</reference>
<feature type="binding site" evidence="15">
    <location>
        <position position="328"/>
    </location>
    <ligand>
        <name>Mg(2+)</name>
        <dbReference type="ChEBI" id="CHEBI:18420"/>
        <label>2</label>
    </ligand>
</feature>
<dbReference type="InterPro" id="IPR011127">
    <property type="entry name" value="Dala_Dala_lig_N"/>
</dbReference>
<comment type="caution">
    <text evidence="18">The sequence shown here is derived from an EMBL/GenBank/DDBJ whole genome shotgun (WGS) entry which is preliminary data.</text>
</comment>
<dbReference type="SUPFAM" id="SSF52440">
    <property type="entry name" value="PreATP-grasp domain"/>
    <property type="match status" value="1"/>
</dbReference>
<comment type="cofactor">
    <cofactor evidence="15">
        <name>Mg(2+)</name>
        <dbReference type="ChEBI" id="CHEBI:18420"/>
    </cofactor>
    <cofactor evidence="15">
        <name>Mn(2+)</name>
        <dbReference type="ChEBI" id="CHEBI:29035"/>
    </cofactor>
    <text evidence="15">Binds 2 magnesium or manganese ions per subunit.</text>
</comment>
<dbReference type="GO" id="GO:0046872">
    <property type="term" value="F:metal ion binding"/>
    <property type="evidence" value="ECO:0007669"/>
    <property type="project" value="UniProtKB-KW"/>
</dbReference>
<dbReference type="InterPro" id="IPR000291">
    <property type="entry name" value="D-Ala_lig_Van_CS"/>
</dbReference>